<reference evidence="3 4" key="1">
    <citation type="journal article" date="2014" name="Nat. Commun.">
        <title>Klebsormidium flaccidum genome reveals primary factors for plant terrestrial adaptation.</title>
        <authorList>
            <person name="Hori K."/>
            <person name="Maruyama F."/>
            <person name="Fujisawa T."/>
            <person name="Togashi T."/>
            <person name="Yamamoto N."/>
            <person name="Seo M."/>
            <person name="Sato S."/>
            <person name="Yamada T."/>
            <person name="Mori H."/>
            <person name="Tajima N."/>
            <person name="Moriyama T."/>
            <person name="Ikeuchi M."/>
            <person name="Watanabe M."/>
            <person name="Wada H."/>
            <person name="Kobayashi K."/>
            <person name="Saito M."/>
            <person name="Masuda T."/>
            <person name="Sasaki-Sekimoto Y."/>
            <person name="Mashiguchi K."/>
            <person name="Awai K."/>
            <person name="Shimojima M."/>
            <person name="Masuda S."/>
            <person name="Iwai M."/>
            <person name="Nobusawa T."/>
            <person name="Narise T."/>
            <person name="Kondo S."/>
            <person name="Saito H."/>
            <person name="Sato R."/>
            <person name="Murakawa M."/>
            <person name="Ihara Y."/>
            <person name="Oshima-Yamada Y."/>
            <person name="Ohtaka K."/>
            <person name="Satoh M."/>
            <person name="Sonobe K."/>
            <person name="Ishii M."/>
            <person name="Ohtani R."/>
            <person name="Kanamori-Sato M."/>
            <person name="Honoki R."/>
            <person name="Miyazaki D."/>
            <person name="Mochizuki H."/>
            <person name="Umetsu J."/>
            <person name="Higashi K."/>
            <person name="Shibata D."/>
            <person name="Kamiya Y."/>
            <person name="Sato N."/>
            <person name="Nakamura Y."/>
            <person name="Tabata S."/>
            <person name="Ida S."/>
            <person name="Kurokawa K."/>
            <person name="Ohta H."/>
        </authorList>
    </citation>
    <scope>NUCLEOTIDE SEQUENCE [LARGE SCALE GENOMIC DNA]</scope>
    <source>
        <strain evidence="3 4">NIES-2285</strain>
    </source>
</reference>
<feature type="compositionally biased region" description="Polar residues" evidence="1">
    <location>
        <begin position="58"/>
        <end position="72"/>
    </location>
</feature>
<evidence type="ECO:0000313" key="4">
    <source>
        <dbReference type="Proteomes" id="UP000054558"/>
    </source>
</evidence>
<dbReference type="InterPro" id="IPR023780">
    <property type="entry name" value="Chromo_domain"/>
</dbReference>
<dbReference type="InterPro" id="IPR000953">
    <property type="entry name" value="Chromo/chromo_shadow_dom"/>
</dbReference>
<name>A0A1Y1INK5_KLENI</name>
<dbReference type="SMART" id="SM00298">
    <property type="entry name" value="CHROMO"/>
    <property type="match status" value="1"/>
</dbReference>
<dbReference type="SUPFAM" id="SSF54160">
    <property type="entry name" value="Chromo domain-like"/>
    <property type="match status" value="1"/>
</dbReference>
<dbReference type="AlphaFoldDB" id="A0A1Y1INK5"/>
<organism evidence="3 4">
    <name type="scientific">Klebsormidium nitens</name>
    <name type="common">Green alga</name>
    <name type="synonym">Ulothrix nitens</name>
    <dbReference type="NCBI Taxonomy" id="105231"/>
    <lineage>
        <taxon>Eukaryota</taxon>
        <taxon>Viridiplantae</taxon>
        <taxon>Streptophyta</taxon>
        <taxon>Klebsormidiophyceae</taxon>
        <taxon>Klebsormidiales</taxon>
        <taxon>Klebsormidiaceae</taxon>
        <taxon>Klebsormidium</taxon>
    </lineage>
</organism>
<dbReference type="CDD" id="cd00024">
    <property type="entry name" value="CD_CSD"/>
    <property type="match status" value="1"/>
</dbReference>
<feature type="domain" description="Chromo" evidence="2">
    <location>
        <begin position="242"/>
        <end position="290"/>
    </location>
</feature>
<gene>
    <name evidence="3" type="ORF">KFL_006790040</name>
</gene>
<dbReference type="InterPro" id="IPR016197">
    <property type="entry name" value="Chromo-like_dom_sf"/>
</dbReference>
<feature type="region of interest" description="Disordered" evidence="1">
    <location>
        <begin position="142"/>
        <end position="173"/>
    </location>
</feature>
<evidence type="ECO:0000313" key="3">
    <source>
        <dbReference type="EMBL" id="GAQ90741.1"/>
    </source>
</evidence>
<evidence type="ECO:0000259" key="2">
    <source>
        <dbReference type="PROSITE" id="PS50013"/>
    </source>
</evidence>
<dbReference type="Proteomes" id="UP000054558">
    <property type="component" value="Unassembled WGS sequence"/>
</dbReference>
<dbReference type="EMBL" id="DF237628">
    <property type="protein sequence ID" value="GAQ90741.1"/>
    <property type="molecule type" value="Genomic_DNA"/>
</dbReference>
<dbReference type="OrthoDB" id="5955232at2759"/>
<sequence>MASGQGKQQGGTLPWQKNKDKDRGNRPLFTGGQSAENQRVSAGVPSISSHQRPRSSVFPPNSSIKDTQQTEVPQDMGLGKEATMLSLVMEPLNMAEFLTLLAALDLYPQPFPERSNYIADIINNERAALSAKVTSIEASQAEAASEAVGEEAEEELGLVEPDEEEPETECSKTDVYEDISGDLDEEVVFISESRSRPPELENPQSKKQKQVEVQDPIARIADAPWSLRTRRGQARVEDENVYNVERVIKSRIRNGKEEFWTKWEGESVCTWETEENLTCFGSECVEDYRRAQLPGNFYEADRTDLQPDDAEQGDDKTQRVKAQSCSPRTYAELGKGRTAGSLWAFRACGYSFPPNETVLCESSTQVWHYLCELFRDTDFPEFVGFDDMCHLARFILSGERTAVCPKAAEFARVKAVVDKFHFDKNHVGKWCKEHVNPHHHPELTKANMSICEQRFSWFGKYKHILRKMNEHRFHFLLLILCQIDHIQRDRDLALRRAAILSA</sequence>
<dbReference type="Gene3D" id="2.40.50.40">
    <property type="match status" value="1"/>
</dbReference>
<feature type="compositionally biased region" description="Polar residues" evidence="1">
    <location>
        <begin position="31"/>
        <end position="50"/>
    </location>
</feature>
<evidence type="ECO:0000256" key="1">
    <source>
        <dbReference type="SAM" id="MobiDB-lite"/>
    </source>
</evidence>
<feature type="region of interest" description="Disordered" evidence="1">
    <location>
        <begin position="192"/>
        <end position="212"/>
    </location>
</feature>
<dbReference type="Pfam" id="PF00385">
    <property type="entry name" value="Chromo"/>
    <property type="match status" value="1"/>
</dbReference>
<dbReference type="STRING" id="105231.A0A1Y1INK5"/>
<proteinExistence type="predicted"/>
<feature type="region of interest" description="Disordered" evidence="1">
    <location>
        <begin position="1"/>
        <end position="75"/>
    </location>
</feature>
<protein>
    <recommendedName>
        <fullName evidence="2">Chromo domain-containing protein</fullName>
    </recommendedName>
</protein>
<feature type="compositionally biased region" description="Acidic residues" evidence="1">
    <location>
        <begin position="148"/>
        <end position="168"/>
    </location>
</feature>
<accession>A0A1Y1INK5</accession>
<keyword evidence="4" id="KW-1185">Reference proteome</keyword>
<dbReference type="PROSITE" id="PS50013">
    <property type="entry name" value="CHROMO_2"/>
    <property type="match status" value="1"/>
</dbReference>